<keyword evidence="1" id="KW-0732">Signal</keyword>
<evidence type="ECO:0000256" key="1">
    <source>
        <dbReference type="SAM" id="SignalP"/>
    </source>
</evidence>
<sequence length="333" mass="35890">MGRRSAVVAGLVSALAILGPAAVAQSAPWVVTQQVEENAAVVDRVVELTEQRTAVFVDSPAMGRVVQVQILHPKGNGPRPSLYLLDGVNAGSESDYQESTWTQMTDVVEFFADKSVNVVLPIGGLASYYTDWVQADPVLGENQWETFLTRELPPIIDGQFHGNGVNAIAGLSMGAQGAMTLITRNPDLYTGVAAFSGCMDTTRLESELAVRGTVASRGGNPDNMWGPPGGPAWLEHDPTVNAESLRGKDIFVSTGNGLPGPYEVGAPDMIEKVVIGGPLEIVSNWCTQLFQQRLDQLGIPATYLYRPYGTHSWPYWQDDLHEAWPTLARSLGV</sequence>
<keyword evidence="3" id="KW-1185">Reference proteome</keyword>
<dbReference type="InterPro" id="IPR029058">
    <property type="entry name" value="AB_hydrolase_fold"/>
</dbReference>
<dbReference type="InterPro" id="IPR050583">
    <property type="entry name" value="Mycobacterial_A85_antigen"/>
</dbReference>
<dbReference type="InterPro" id="IPR000801">
    <property type="entry name" value="Esterase-like"/>
</dbReference>
<reference evidence="2 3" key="1">
    <citation type="submission" date="2018-11" db="EMBL/GenBank/DDBJ databases">
        <title>Rhodococcus spongicola sp. nov. and Rhodococcus xishaensis sp. nov. from marine sponges.</title>
        <authorList>
            <person name="Li L."/>
            <person name="Lin H.W."/>
        </authorList>
    </citation>
    <scope>NUCLEOTIDE SEQUENCE [LARGE SCALE GENOMIC DNA]</scope>
    <source>
        <strain evidence="2 3">LHW50502</strain>
    </source>
</reference>
<comment type="caution">
    <text evidence="2">The sequence shown here is derived from an EMBL/GenBank/DDBJ whole genome shotgun (WGS) entry which is preliminary data.</text>
</comment>
<dbReference type="Proteomes" id="UP000284333">
    <property type="component" value="Unassembled WGS sequence"/>
</dbReference>
<name>A0A438AQF0_9NOCA</name>
<dbReference type="RefSeq" id="WP_127948195.1">
    <property type="nucleotide sequence ID" value="NZ_RKLN01000006.1"/>
</dbReference>
<dbReference type="Gene3D" id="3.40.50.1820">
    <property type="entry name" value="alpha/beta hydrolase"/>
    <property type="match status" value="1"/>
</dbReference>
<dbReference type="EMBL" id="RKLN01000006">
    <property type="protein sequence ID" value="RVW00869.1"/>
    <property type="molecule type" value="Genomic_DNA"/>
</dbReference>
<dbReference type="PANTHER" id="PTHR48098">
    <property type="entry name" value="ENTEROCHELIN ESTERASE-RELATED"/>
    <property type="match status" value="1"/>
</dbReference>
<proteinExistence type="predicted"/>
<gene>
    <name evidence="2" type="ORF">EF834_15870</name>
</gene>
<organism evidence="2 3">
    <name type="scientific">Rhodococcus spongiicola</name>
    <dbReference type="NCBI Taxonomy" id="2487352"/>
    <lineage>
        <taxon>Bacteria</taxon>
        <taxon>Bacillati</taxon>
        <taxon>Actinomycetota</taxon>
        <taxon>Actinomycetes</taxon>
        <taxon>Mycobacteriales</taxon>
        <taxon>Nocardiaceae</taxon>
        <taxon>Rhodococcus</taxon>
    </lineage>
</organism>
<dbReference type="OrthoDB" id="4510758at2"/>
<dbReference type="Pfam" id="PF00756">
    <property type="entry name" value="Esterase"/>
    <property type="match status" value="1"/>
</dbReference>
<protein>
    <submittedName>
        <fullName evidence="2">Esterase family protein</fullName>
    </submittedName>
</protein>
<evidence type="ECO:0000313" key="3">
    <source>
        <dbReference type="Proteomes" id="UP000284333"/>
    </source>
</evidence>
<dbReference type="AlphaFoldDB" id="A0A438AQF0"/>
<dbReference type="GO" id="GO:0016747">
    <property type="term" value="F:acyltransferase activity, transferring groups other than amino-acyl groups"/>
    <property type="evidence" value="ECO:0007669"/>
    <property type="project" value="TreeGrafter"/>
</dbReference>
<accession>A0A438AQF0</accession>
<feature type="signal peptide" evidence="1">
    <location>
        <begin position="1"/>
        <end position="24"/>
    </location>
</feature>
<feature type="chain" id="PRO_5038905149" evidence="1">
    <location>
        <begin position="25"/>
        <end position="333"/>
    </location>
</feature>
<dbReference type="SUPFAM" id="SSF53474">
    <property type="entry name" value="alpha/beta-Hydrolases"/>
    <property type="match status" value="1"/>
</dbReference>
<evidence type="ECO:0000313" key="2">
    <source>
        <dbReference type="EMBL" id="RVW00869.1"/>
    </source>
</evidence>
<dbReference type="PANTHER" id="PTHR48098:SF1">
    <property type="entry name" value="DIACYLGLYCEROL ACYLTRANSFERASE_MYCOLYLTRANSFERASE AG85A"/>
    <property type="match status" value="1"/>
</dbReference>